<name>A0ABQ7KUD4_BRACM</name>
<reference evidence="1 2" key="1">
    <citation type="submission" date="2021-03" db="EMBL/GenBank/DDBJ databases">
        <authorList>
            <person name="King G.J."/>
            <person name="Bancroft I."/>
            <person name="Baten A."/>
            <person name="Bloomfield J."/>
            <person name="Borpatragohain P."/>
            <person name="He Z."/>
            <person name="Irish N."/>
            <person name="Irwin J."/>
            <person name="Liu K."/>
            <person name="Mauleon R.P."/>
            <person name="Moore J."/>
            <person name="Morris R."/>
            <person name="Ostergaard L."/>
            <person name="Wang B."/>
            <person name="Wells R."/>
        </authorList>
    </citation>
    <scope>NUCLEOTIDE SEQUENCE [LARGE SCALE GENOMIC DNA]</scope>
    <source>
        <strain evidence="1">R-o-18</strain>
        <tissue evidence="1">Leaf</tissue>
    </source>
</reference>
<protein>
    <recommendedName>
        <fullName evidence="3">DUF4283 domain-containing protein</fullName>
    </recommendedName>
</protein>
<accession>A0ABQ7KUD4</accession>
<organism evidence="1 2">
    <name type="scientific">Brassica rapa subsp. trilocularis</name>
    <dbReference type="NCBI Taxonomy" id="1813537"/>
    <lineage>
        <taxon>Eukaryota</taxon>
        <taxon>Viridiplantae</taxon>
        <taxon>Streptophyta</taxon>
        <taxon>Embryophyta</taxon>
        <taxon>Tracheophyta</taxon>
        <taxon>Spermatophyta</taxon>
        <taxon>Magnoliopsida</taxon>
        <taxon>eudicotyledons</taxon>
        <taxon>Gunneridae</taxon>
        <taxon>Pentapetalae</taxon>
        <taxon>rosids</taxon>
        <taxon>malvids</taxon>
        <taxon>Brassicales</taxon>
        <taxon>Brassicaceae</taxon>
        <taxon>Brassiceae</taxon>
        <taxon>Brassica</taxon>
    </lineage>
</organism>
<evidence type="ECO:0008006" key="3">
    <source>
        <dbReference type="Google" id="ProtNLM"/>
    </source>
</evidence>
<evidence type="ECO:0000313" key="1">
    <source>
        <dbReference type="EMBL" id="KAG5377913.1"/>
    </source>
</evidence>
<comment type="caution">
    <text evidence="1">The sequence shown here is derived from an EMBL/GenBank/DDBJ whole genome shotgun (WGS) entry which is preliminary data.</text>
</comment>
<gene>
    <name evidence="1" type="primary">A07g501300.1_BraROA</name>
    <name evidence="1" type="ORF">IGI04_025755</name>
</gene>
<dbReference type="Proteomes" id="UP000823674">
    <property type="component" value="Chromosome A07"/>
</dbReference>
<proteinExistence type="predicted"/>
<dbReference type="EMBL" id="JADBGQ010000009">
    <property type="protein sequence ID" value="KAG5377913.1"/>
    <property type="molecule type" value="Genomic_DNA"/>
</dbReference>
<sequence>MGLTFKSAHQADLKGKGILYEDDDEPVKLVDRDDSFVIKEFERITANDLGNGKFLFNFTNMEDLNYVMAKGPFHFNFCYRIVHIDTMELTEGRMLIDEDSRRPLKFSRKVEYEGYCPSIGTRQPTVERSDVFTRMHLPARQNVIRDTQGNDQSFISLR</sequence>
<evidence type="ECO:0000313" key="2">
    <source>
        <dbReference type="Proteomes" id="UP000823674"/>
    </source>
</evidence>
<keyword evidence="2" id="KW-1185">Reference proteome</keyword>